<name>A0AAW2KPU2_SESRA</name>
<dbReference type="PANTHER" id="PTHR11439">
    <property type="entry name" value="GAG-POL-RELATED RETROTRANSPOSON"/>
    <property type="match status" value="1"/>
</dbReference>
<accession>A0AAW2KPU2</accession>
<feature type="coiled-coil region" evidence="1">
    <location>
        <begin position="14"/>
        <end position="41"/>
    </location>
</feature>
<feature type="coiled-coil region" evidence="1">
    <location>
        <begin position="70"/>
        <end position="108"/>
    </location>
</feature>
<sequence>MSFPSNPNHQLSSNEQFTSLIAELQQQLRDSNAERKKLKSDISRHAYYQQWAERRADQLDRKNSILRWEIGALKADHKDEVEQLQQENQQLRDQVGDLREHIDQLAEMIPDEPEENPEEDPMEYQDDDGELTEGSVIDGEDMGEADVIIGIKLIRSTDGIAISQSHYVEKIIEKFGYQNSRIAKTPYDSSVALFKNESGVSVAQLRYSQIIGSLQYLANGTRPDISFSVSKLARYTSCPDKTHWGALDRVLRYLKGTVSLAIHYGRFPAVLEGYSDASWIAKNSGSNGCLGYVFTLGGGAVSWKSAKQTLITRSTFEAELCALDTTGTEAEWLFGLLSQLPIVSQSLPPIAVHCDSQTTIAKVRSRKYNQKTKRHIQVRLKSIRALVSDRVIGIDFVGTKDNVADPLTKGLDLSQVNKSRLGMD</sequence>
<keyword evidence="1" id="KW-0175">Coiled coil</keyword>
<dbReference type="EMBL" id="JACGWJ010000027">
    <property type="protein sequence ID" value="KAL0308930.1"/>
    <property type="molecule type" value="Genomic_DNA"/>
</dbReference>
<evidence type="ECO:0000256" key="1">
    <source>
        <dbReference type="SAM" id="Coils"/>
    </source>
</evidence>
<protein>
    <submittedName>
        <fullName evidence="3">Uncharacterized protein</fullName>
    </submittedName>
</protein>
<feature type="region of interest" description="Disordered" evidence="2">
    <location>
        <begin position="110"/>
        <end position="130"/>
    </location>
</feature>
<dbReference type="PANTHER" id="PTHR11439:SF440">
    <property type="entry name" value="INTEGRASE CATALYTIC DOMAIN-CONTAINING PROTEIN"/>
    <property type="match status" value="1"/>
</dbReference>
<evidence type="ECO:0000256" key="2">
    <source>
        <dbReference type="SAM" id="MobiDB-lite"/>
    </source>
</evidence>
<dbReference type="AlphaFoldDB" id="A0AAW2KPU2"/>
<reference evidence="3" key="1">
    <citation type="submission" date="2020-06" db="EMBL/GenBank/DDBJ databases">
        <authorList>
            <person name="Li T."/>
            <person name="Hu X."/>
            <person name="Zhang T."/>
            <person name="Song X."/>
            <person name="Zhang H."/>
            <person name="Dai N."/>
            <person name="Sheng W."/>
            <person name="Hou X."/>
            <person name="Wei L."/>
        </authorList>
    </citation>
    <scope>NUCLEOTIDE SEQUENCE</scope>
    <source>
        <strain evidence="3">G02</strain>
        <tissue evidence="3">Leaf</tissue>
    </source>
</reference>
<comment type="caution">
    <text evidence="3">The sequence shown here is derived from an EMBL/GenBank/DDBJ whole genome shotgun (WGS) entry which is preliminary data.</text>
</comment>
<dbReference type="CDD" id="cd09272">
    <property type="entry name" value="RNase_HI_RT_Ty1"/>
    <property type="match status" value="1"/>
</dbReference>
<gene>
    <name evidence="3" type="ORF">Sradi_5835300</name>
</gene>
<proteinExistence type="predicted"/>
<evidence type="ECO:0000313" key="3">
    <source>
        <dbReference type="EMBL" id="KAL0308930.1"/>
    </source>
</evidence>
<dbReference type="InterPro" id="IPR043502">
    <property type="entry name" value="DNA/RNA_pol_sf"/>
</dbReference>
<dbReference type="SUPFAM" id="SSF56672">
    <property type="entry name" value="DNA/RNA polymerases"/>
    <property type="match status" value="1"/>
</dbReference>
<reference evidence="3" key="2">
    <citation type="journal article" date="2024" name="Plant">
        <title>Genomic evolution and insights into agronomic trait innovations of Sesamum species.</title>
        <authorList>
            <person name="Miao H."/>
            <person name="Wang L."/>
            <person name="Qu L."/>
            <person name="Liu H."/>
            <person name="Sun Y."/>
            <person name="Le M."/>
            <person name="Wang Q."/>
            <person name="Wei S."/>
            <person name="Zheng Y."/>
            <person name="Lin W."/>
            <person name="Duan Y."/>
            <person name="Cao H."/>
            <person name="Xiong S."/>
            <person name="Wang X."/>
            <person name="Wei L."/>
            <person name="Li C."/>
            <person name="Ma Q."/>
            <person name="Ju M."/>
            <person name="Zhao R."/>
            <person name="Li G."/>
            <person name="Mu C."/>
            <person name="Tian Q."/>
            <person name="Mei H."/>
            <person name="Zhang T."/>
            <person name="Gao T."/>
            <person name="Zhang H."/>
        </authorList>
    </citation>
    <scope>NUCLEOTIDE SEQUENCE</scope>
    <source>
        <strain evidence="3">G02</strain>
    </source>
</reference>
<organism evidence="3">
    <name type="scientific">Sesamum radiatum</name>
    <name type="common">Black benniseed</name>
    <dbReference type="NCBI Taxonomy" id="300843"/>
    <lineage>
        <taxon>Eukaryota</taxon>
        <taxon>Viridiplantae</taxon>
        <taxon>Streptophyta</taxon>
        <taxon>Embryophyta</taxon>
        <taxon>Tracheophyta</taxon>
        <taxon>Spermatophyta</taxon>
        <taxon>Magnoliopsida</taxon>
        <taxon>eudicotyledons</taxon>
        <taxon>Gunneridae</taxon>
        <taxon>Pentapetalae</taxon>
        <taxon>asterids</taxon>
        <taxon>lamiids</taxon>
        <taxon>Lamiales</taxon>
        <taxon>Pedaliaceae</taxon>
        <taxon>Sesamum</taxon>
    </lineage>
</organism>